<dbReference type="InterPro" id="IPR045843">
    <property type="entry name" value="IND-like"/>
</dbReference>
<dbReference type="PROSITE" id="PS50888">
    <property type="entry name" value="BHLH"/>
    <property type="match status" value="1"/>
</dbReference>
<dbReference type="Gramene" id="ERN09110">
    <property type="protein sequence ID" value="ERN09110"/>
    <property type="gene ID" value="AMTR_s00014p00103240"/>
</dbReference>
<evidence type="ECO:0000256" key="4">
    <source>
        <dbReference type="ARBA" id="ARBA00023125"/>
    </source>
</evidence>
<feature type="region of interest" description="Disordered" evidence="7">
    <location>
        <begin position="319"/>
        <end position="352"/>
    </location>
</feature>
<evidence type="ECO:0000256" key="7">
    <source>
        <dbReference type="SAM" id="MobiDB-lite"/>
    </source>
</evidence>
<dbReference type="SUPFAM" id="SSF47459">
    <property type="entry name" value="HLH, helix-loop-helix DNA-binding domain"/>
    <property type="match status" value="1"/>
</dbReference>
<protein>
    <recommendedName>
        <fullName evidence="8">BHLH domain-containing protein</fullName>
    </recommendedName>
</protein>
<dbReference type="GO" id="GO:0005634">
    <property type="term" value="C:nucleus"/>
    <property type="evidence" value="ECO:0000318"/>
    <property type="project" value="GO_Central"/>
</dbReference>
<evidence type="ECO:0000256" key="1">
    <source>
        <dbReference type="ARBA" id="ARBA00004123"/>
    </source>
</evidence>
<dbReference type="Gene3D" id="4.10.280.10">
    <property type="entry name" value="Helix-loop-helix DNA-binding domain"/>
    <property type="match status" value="1"/>
</dbReference>
<dbReference type="eggNOG" id="ENOG502QUG3">
    <property type="taxonomic scope" value="Eukaryota"/>
</dbReference>
<reference evidence="10" key="1">
    <citation type="journal article" date="2013" name="Science">
        <title>The Amborella genome and the evolution of flowering plants.</title>
        <authorList>
            <consortium name="Amborella Genome Project"/>
        </authorList>
    </citation>
    <scope>NUCLEOTIDE SEQUENCE [LARGE SCALE GENOMIC DNA]</scope>
</reference>
<dbReference type="FunFam" id="4.10.280.10:FF:000032">
    <property type="entry name" value="Transcription factor bHLH123 family"/>
    <property type="match status" value="1"/>
</dbReference>
<gene>
    <name evidence="9" type="ORF">AMTR_s00014p00103240</name>
</gene>
<feature type="compositionally biased region" description="Basic and acidic residues" evidence="7">
    <location>
        <begin position="333"/>
        <end position="352"/>
    </location>
</feature>
<dbReference type="GO" id="GO:0000981">
    <property type="term" value="F:DNA-binding transcription factor activity, RNA polymerase II-specific"/>
    <property type="evidence" value="ECO:0000318"/>
    <property type="project" value="GO_Central"/>
</dbReference>
<dbReference type="InterPro" id="IPR011598">
    <property type="entry name" value="bHLH_dom"/>
</dbReference>
<organism evidence="9 10">
    <name type="scientific">Amborella trichopoda</name>
    <dbReference type="NCBI Taxonomy" id="13333"/>
    <lineage>
        <taxon>Eukaryota</taxon>
        <taxon>Viridiplantae</taxon>
        <taxon>Streptophyta</taxon>
        <taxon>Embryophyta</taxon>
        <taxon>Tracheophyta</taxon>
        <taxon>Spermatophyta</taxon>
        <taxon>Magnoliopsida</taxon>
        <taxon>Amborellales</taxon>
        <taxon>Amborellaceae</taxon>
        <taxon>Amborella</taxon>
    </lineage>
</organism>
<evidence type="ECO:0000259" key="8">
    <source>
        <dbReference type="PROSITE" id="PS50888"/>
    </source>
</evidence>
<evidence type="ECO:0000256" key="3">
    <source>
        <dbReference type="ARBA" id="ARBA00023015"/>
    </source>
</evidence>
<dbReference type="HOGENOM" id="CLU_052914_0_0_1"/>
<dbReference type="SMART" id="SM00353">
    <property type="entry name" value="HLH"/>
    <property type="match status" value="1"/>
</dbReference>
<dbReference type="InterPro" id="IPR045239">
    <property type="entry name" value="bHLH95_bHLH"/>
</dbReference>
<keyword evidence="10" id="KW-1185">Reference proteome</keyword>
<evidence type="ECO:0000256" key="6">
    <source>
        <dbReference type="ARBA" id="ARBA00023242"/>
    </source>
</evidence>
<dbReference type="EMBL" id="KI393051">
    <property type="protein sequence ID" value="ERN09110.1"/>
    <property type="molecule type" value="Genomic_DNA"/>
</dbReference>
<accession>W1PPJ0</accession>
<dbReference type="Proteomes" id="UP000017836">
    <property type="component" value="Unassembled WGS sequence"/>
</dbReference>
<dbReference type="InterPro" id="IPR036638">
    <property type="entry name" value="HLH_DNA-bd_sf"/>
</dbReference>
<dbReference type="PANTHER" id="PTHR16223">
    <property type="entry name" value="TRANSCRIPTION FACTOR BHLH83-RELATED"/>
    <property type="match status" value="1"/>
</dbReference>
<keyword evidence="3" id="KW-0805">Transcription regulation</keyword>
<name>W1PPJ0_AMBTC</name>
<keyword evidence="5" id="KW-0804">Transcription</keyword>
<keyword evidence="4" id="KW-0238">DNA-binding</keyword>
<feature type="domain" description="BHLH" evidence="8">
    <location>
        <begin position="256"/>
        <end position="305"/>
    </location>
</feature>
<proteinExistence type="predicted"/>
<sequence>MMQAMKMFNLNNSALPFEPRDLKPNHEIQIPPNYSESTSMIPKLEFTYCTSSNGNYAHNSDQELPTQVKMKQEISDPMSNYGRLASEPSIFQGIQLDYCKSNNDLEEFNRNLLLKCQILGSSISARDSYQSPANLAHFPKFSRSGLFPQVLPSVEITSLYPTPSLVNPRCENLMQALNFSVTAKSGEIFHQTSACYPGSLSEARSCGLEYPQKHLQRPSSIPHKISTFMEETAGACRFGSMGSTTASEAPSKRRRFEASSSFPPFKVRREKLGDRITALQQLVAPFGKTDTASVLMEAIGYIKFLQEQVETLSVPYMKLSGSNANAGRRRSHGDRTKNEGDKDGDGEPKRDLKSRGLCLVPLSCTTLVTSDNGAPLWPPSKFGGP</sequence>
<dbReference type="GO" id="GO:0000978">
    <property type="term" value="F:RNA polymerase II cis-regulatory region sequence-specific DNA binding"/>
    <property type="evidence" value="ECO:0000318"/>
    <property type="project" value="GO_Central"/>
</dbReference>
<dbReference type="CDD" id="cd11393">
    <property type="entry name" value="bHLH_AtbHLH_like"/>
    <property type="match status" value="1"/>
</dbReference>
<dbReference type="AlphaFoldDB" id="W1PPJ0"/>
<comment type="subunit">
    <text evidence="2">Homodimer.</text>
</comment>
<keyword evidence="6" id="KW-0539">Nucleus</keyword>
<evidence type="ECO:0000256" key="2">
    <source>
        <dbReference type="ARBA" id="ARBA00011738"/>
    </source>
</evidence>
<dbReference type="GO" id="GO:0046983">
    <property type="term" value="F:protein dimerization activity"/>
    <property type="evidence" value="ECO:0007669"/>
    <property type="project" value="InterPro"/>
</dbReference>
<dbReference type="GO" id="GO:0006357">
    <property type="term" value="P:regulation of transcription by RNA polymerase II"/>
    <property type="evidence" value="ECO:0000318"/>
    <property type="project" value="GO_Central"/>
</dbReference>
<evidence type="ECO:0000313" key="10">
    <source>
        <dbReference type="Proteomes" id="UP000017836"/>
    </source>
</evidence>
<evidence type="ECO:0000313" key="9">
    <source>
        <dbReference type="EMBL" id="ERN09110.1"/>
    </source>
</evidence>
<dbReference type="PANTHER" id="PTHR16223:SF56">
    <property type="entry name" value="TRANSCRIPTION FACTOR BHLH110"/>
    <property type="match status" value="1"/>
</dbReference>
<comment type="subcellular location">
    <subcellularLocation>
        <location evidence="1">Nucleus</location>
    </subcellularLocation>
</comment>
<evidence type="ECO:0000256" key="5">
    <source>
        <dbReference type="ARBA" id="ARBA00023163"/>
    </source>
</evidence>